<dbReference type="AlphaFoldDB" id="A0A0V1GKI0"/>
<comment type="caution">
    <text evidence="2">The sequence shown here is derived from an EMBL/GenBank/DDBJ whole genome shotgun (WGS) entry which is preliminary data.</text>
</comment>
<evidence type="ECO:0000256" key="1">
    <source>
        <dbReference type="SAM" id="MobiDB-lite"/>
    </source>
</evidence>
<reference evidence="2 3" key="1">
    <citation type="submission" date="2015-01" db="EMBL/GenBank/DDBJ databases">
        <title>Evolution of Trichinella species and genotypes.</title>
        <authorList>
            <person name="Korhonen P.K."/>
            <person name="Edoardo P."/>
            <person name="Giuseppe L.R."/>
            <person name="Gasser R.B."/>
        </authorList>
    </citation>
    <scope>NUCLEOTIDE SEQUENCE [LARGE SCALE GENOMIC DNA]</scope>
    <source>
        <strain evidence="2">ISS1029</strain>
    </source>
</reference>
<dbReference type="EMBL" id="JYDP01001173">
    <property type="protein sequence ID" value="KRY98781.1"/>
    <property type="molecule type" value="Genomic_DNA"/>
</dbReference>
<evidence type="ECO:0000313" key="2">
    <source>
        <dbReference type="EMBL" id="KRY98781.1"/>
    </source>
</evidence>
<dbReference type="Proteomes" id="UP000055024">
    <property type="component" value="Unassembled WGS sequence"/>
</dbReference>
<gene>
    <name evidence="2" type="ORF">T11_109</name>
</gene>
<feature type="region of interest" description="Disordered" evidence="1">
    <location>
        <begin position="1"/>
        <end position="24"/>
    </location>
</feature>
<protein>
    <submittedName>
        <fullName evidence="2">Uncharacterized protein</fullName>
    </submittedName>
</protein>
<sequence>METGRQNTKWGGDARGSSYSRSLWTQAKPSSCLSLPVL</sequence>
<evidence type="ECO:0000313" key="3">
    <source>
        <dbReference type="Proteomes" id="UP000055024"/>
    </source>
</evidence>
<name>A0A0V1GKI0_9BILA</name>
<proteinExistence type="predicted"/>
<keyword evidence="3" id="KW-1185">Reference proteome</keyword>
<accession>A0A0V1GKI0</accession>
<organism evidence="2 3">
    <name type="scientific">Trichinella zimbabwensis</name>
    <dbReference type="NCBI Taxonomy" id="268475"/>
    <lineage>
        <taxon>Eukaryota</taxon>
        <taxon>Metazoa</taxon>
        <taxon>Ecdysozoa</taxon>
        <taxon>Nematoda</taxon>
        <taxon>Enoplea</taxon>
        <taxon>Dorylaimia</taxon>
        <taxon>Trichinellida</taxon>
        <taxon>Trichinellidae</taxon>
        <taxon>Trichinella</taxon>
    </lineage>
</organism>